<feature type="domain" description="Contractile injection system tube protein N-terminal" evidence="1">
    <location>
        <begin position="25"/>
        <end position="180"/>
    </location>
</feature>
<evidence type="ECO:0000259" key="1">
    <source>
        <dbReference type="Pfam" id="PF19266"/>
    </source>
</evidence>
<keyword evidence="3" id="KW-1185">Reference proteome</keyword>
<protein>
    <submittedName>
        <fullName evidence="2">Peptidoglycan-binding protein</fullName>
    </submittedName>
</protein>
<accession>A0ABS8XUD9</accession>
<sequence>MAAHASSERGAGSPADSTRTAFTRLQLMRYSLSRTGAVQLDENTTFEAQINPAEFSHSFGVQYGKTKAQGSPGEEPKFSSMDDERVSFSIVLDGTGVAPPVGGQPPDVKSQLAQLTKVVYEYMDIKSEPPYVRVLWGTLIFFGRLESLKSQYTLFKPSGDPLRAKVDMSFVGAMSKEEKSRVTSRISTSTRNVTMIEGDSIGSLCEDVYGDSSSFMKVARYNGLTDFRNIPPGTVLKFPPREQLG</sequence>
<organism evidence="2 3">
    <name type="scientific">Pelomonas cellulosilytica</name>
    <dbReference type="NCBI Taxonomy" id="2906762"/>
    <lineage>
        <taxon>Bacteria</taxon>
        <taxon>Pseudomonadati</taxon>
        <taxon>Pseudomonadota</taxon>
        <taxon>Betaproteobacteria</taxon>
        <taxon>Burkholderiales</taxon>
        <taxon>Sphaerotilaceae</taxon>
        <taxon>Roseateles</taxon>
    </lineage>
</organism>
<evidence type="ECO:0000313" key="3">
    <source>
        <dbReference type="Proteomes" id="UP001200741"/>
    </source>
</evidence>
<proteinExistence type="predicted"/>
<evidence type="ECO:0000313" key="2">
    <source>
        <dbReference type="EMBL" id="MCE4554324.1"/>
    </source>
</evidence>
<comment type="caution">
    <text evidence="2">The sequence shown here is derived from an EMBL/GenBank/DDBJ whole genome shotgun (WGS) entry which is preliminary data.</text>
</comment>
<dbReference type="Pfam" id="PF19266">
    <property type="entry name" value="CIS_tube"/>
    <property type="match status" value="1"/>
</dbReference>
<name>A0ABS8XUD9_9BURK</name>
<reference evidence="2 3" key="1">
    <citation type="submission" date="2021-12" db="EMBL/GenBank/DDBJ databases">
        <title>Genome seq of P8.</title>
        <authorList>
            <person name="Seo T."/>
        </authorList>
    </citation>
    <scope>NUCLEOTIDE SEQUENCE [LARGE SCALE GENOMIC DNA]</scope>
    <source>
        <strain evidence="2 3">P8</strain>
    </source>
</reference>
<dbReference type="EMBL" id="JAJTWU010000003">
    <property type="protein sequence ID" value="MCE4554324.1"/>
    <property type="molecule type" value="Genomic_DNA"/>
</dbReference>
<dbReference type="Proteomes" id="UP001200741">
    <property type="component" value="Unassembled WGS sequence"/>
</dbReference>
<dbReference type="InterPro" id="IPR045361">
    <property type="entry name" value="CIS_tube_prot_N"/>
</dbReference>
<dbReference type="RefSeq" id="WP_233371250.1">
    <property type="nucleotide sequence ID" value="NZ_JAJTWU010000003.1"/>
</dbReference>
<gene>
    <name evidence="2" type="ORF">LXT13_07675</name>
</gene>